<dbReference type="eggNOG" id="ENOG502S48U">
    <property type="taxonomic scope" value="Eukaryota"/>
</dbReference>
<keyword evidence="3" id="KW-1185">Reference proteome</keyword>
<dbReference type="KEGG" id="pti:PHATRDRAFT_35344"/>
<dbReference type="KEGG" id="pti:PHATRDRAFT_45607"/>
<dbReference type="EMBL" id="CM000610">
    <property type="protein sequence ID" value="EEC48885.1"/>
    <property type="molecule type" value="Genomic_DNA"/>
</dbReference>
<name>B7FY90_PHATC</name>
<dbReference type="GeneID" id="7200650"/>
<evidence type="ECO:0000313" key="3">
    <source>
        <dbReference type="Proteomes" id="UP000000759"/>
    </source>
</evidence>
<dbReference type="OrthoDB" id="44869at2759"/>
<accession>B7FY90</accession>
<proteinExistence type="predicted"/>
<evidence type="ECO:0000313" key="1">
    <source>
        <dbReference type="EMBL" id="EEC48884.1"/>
    </source>
</evidence>
<organism evidence="1 3">
    <name type="scientific">Phaeodactylum tricornutum (strain CCAP 1055/1)</name>
    <dbReference type="NCBI Taxonomy" id="556484"/>
    <lineage>
        <taxon>Eukaryota</taxon>
        <taxon>Sar</taxon>
        <taxon>Stramenopiles</taxon>
        <taxon>Ochrophyta</taxon>
        <taxon>Bacillariophyta</taxon>
        <taxon>Bacillariophyceae</taxon>
        <taxon>Bacillariophycidae</taxon>
        <taxon>Naviculales</taxon>
        <taxon>Phaeodactylaceae</taxon>
        <taxon>Phaeodactylum</taxon>
    </lineage>
</organism>
<dbReference type="EMBL" id="CM000610">
    <property type="protein sequence ID" value="EEC48884.1"/>
    <property type="molecule type" value="Genomic_DNA"/>
</dbReference>
<dbReference type="RefSeq" id="XP_002179898.1">
    <property type="nucleotide sequence ID" value="XM_002179862.1"/>
</dbReference>
<sequence>MLERSEYSNKQETILNKHSGILRNKVQFLGNTGTSKVGTVEALIPIVALQRSLQNVESKLKNTQGEVNIASTLREVPKDERAFKALFDAYSDPVSYKQRFVDQNAFLVYYTKGFDGPGRASIEQDLPTRQPRQYGARNDAWIAWDNFLAEYNFHLQNQASYGSKDLLDPLSEVIHALDRYLTQVPASQLEQASNALPTPTDSLFLP</sequence>
<dbReference type="InParanoid" id="B7FY90"/>
<dbReference type="PaxDb" id="2850-Phatr35344"/>
<protein>
    <submittedName>
        <fullName evidence="1">Uncharacterized protein</fullName>
    </submittedName>
</protein>
<reference evidence="1 3" key="1">
    <citation type="journal article" date="2008" name="Nature">
        <title>The Phaeodactylum genome reveals the evolutionary history of diatom genomes.</title>
        <authorList>
            <person name="Bowler C."/>
            <person name="Allen A.E."/>
            <person name="Badger J.H."/>
            <person name="Grimwood J."/>
            <person name="Jabbari K."/>
            <person name="Kuo A."/>
            <person name="Maheswari U."/>
            <person name="Martens C."/>
            <person name="Maumus F."/>
            <person name="Otillar R.P."/>
            <person name="Rayko E."/>
            <person name="Salamov A."/>
            <person name="Vandepoele K."/>
            <person name="Beszteri B."/>
            <person name="Gruber A."/>
            <person name="Heijde M."/>
            <person name="Katinka M."/>
            <person name="Mock T."/>
            <person name="Valentin K."/>
            <person name="Verret F."/>
            <person name="Berges J.A."/>
            <person name="Brownlee C."/>
            <person name="Cadoret J.P."/>
            <person name="Chiovitti A."/>
            <person name="Choi C.J."/>
            <person name="Coesel S."/>
            <person name="De Martino A."/>
            <person name="Detter J.C."/>
            <person name="Durkin C."/>
            <person name="Falciatore A."/>
            <person name="Fournet J."/>
            <person name="Haruta M."/>
            <person name="Huysman M.J."/>
            <person name="Jenkins B.D."/>
            <person name="Jiroutova K."/>
            <person name="Jorgensen R.E."/>
            <person name="Joubert Y."/>
            <person name="Kaplan A."/>
            <person name="Kroger N."/>
            <person name="Kroth P.G."/>
            <person name="La Roche J."/>
            <person name="Lindquist E."/>
            <person name="Lommer M."/>
            <person name="Martin-Jezequel V."/>
            <person name="Lopez P.J."/>
            <person name="Lucas S."/>
            <person name="Mangogna M."/>
            <person name="McGinnis K."/>
            <person name="Medlin L.K."/>
            <person name="Montsant A."/>
            <person name="Oudot-Le Secq M.P."/>
            <person name="Napoli C."/>
            <person name="Obornik M."/>
            <person name="Parker M.S."/>
            <person name="Petit J.L."/>
            <person name="Porcel B.M."/>
            <person name="Poulsen N."/>
            <person name="Robison M."/>
            <person name="Rychlewski L."/>
            <person name="Rynearson T.A."/>
            <person name="Schmutz J."/>
            <person name="Shapiro H."/>
            <person name="Siaut M."/>
            <person name="Stanley M."/>
            <person name="Sussman M.R."/>
            <person name="Taylor A.R."/>
            <person name="Vardi A."/>
            <person name="von Dassow P."/>
            <person name="Vyverman W."/>
            <person name="Willis A."/>
            <person name="Wyrwicz L.S."/>
            <person name="Rokhsar D.S."/>
            <person name="Weissenbach J."/>
            <person name="Armbrust E.V."/>
            <person name="Green B.R."/>
            <person name="Van de Peer Y."/>
            <person name="Grigoriev I.V."/>
        </authorList>
    </citation>
    <scope>NUCLEOTIDE SEQUENCE [LARGE SCALE GENOMIC DNA]</scope>
    <source>
        <strain evidence="1 3">CCAP 1055/1</strain>
    </source>
</reference>
<dbReference type="AlphaFoldDB" id="B7FY90"/>
<evidence type="ECO:0000313" key="2">
    <source>
        <dbReference type="EMBL" id="EEC48885.1"/>
    </source>
</evidence>
<dbReference type="RefSeq" id="XP_002179899.1">
    <property type="nucleotide sequence ID" value="XM_002179863.1"/>
</dbReference>
<dbReference type="Proteomes" id="UP000000759">
    <property type="component" value="Chromosome 7"/>
</dbReference>
<dbReference type="GeneID" id="7200648"/>
<gene>
    <name evidence="1" type="ORF">PHATRDRAFT_35344</name>
    <name evidence="2" type="ORF">PHATRDRAFT_45607</name>
</gene>
<reference evidence="3" key="2">
    <citation type="submission" date="2008-08" db="EMBL/GenBank/DDBJ databases">
        <authorList>
            <consortium name="Diatom Consortium"/>
            <person name="Grigoriev I."/>
            <person name="Grimwood J."/>
            <person name="Kuo A."/>
            <person name="Otillar R.P."/>
            <person name="Salamov A."/>
            <person name="Detter J.C."/>
            <person name="Lindquist E."/>
            <person name="Shapiro H."/>
            <person name="Lucas S."/>
            <person name="Glavina del Rio T."/>
            <person name="Pitluck S."/>
            <person name="Rokhsar D."/>
            <person name="Bowler C."/>
        </authorList>
    </citation>
    <scope>GENOME REANNOTATION</scope>
    <source>
        <strain evidence="3">CCAP 1055/1</strain>
    </source>
</reference>